<keyword evidence="1" id="KW-0812">Transmembrane</keyword>
<proteinExistence type="predicted"/>
<comment type="caution">
    <text evidence="2">The sequence shown here is derived from an EMBL/GenBank/DDBJ whole genome shotgun (WGS) entry which is preliminary data.</text>
</comment>
<evidence type="ECO:0000313" key="2">
    <source>
        <dbReference type="EMBL" id="GEZ60913.1"/>
    </source>
</evidence>
<protein>
    <submittedName>
        <fullName evidence="2">WAT1-related protein At1g25270-like</fullName>
    </submittedName>
</protein>
<sequence>METWLERSTGVCYFAGNRFTGSCYIDHGSCTSARAIVRFSIQPFGACVCCHSWLSSTRRTVACGNCDRVGNNCSGLVRGALGQKQRDKELVQANTFRKRKRVQGCLKHYNHHDYRERVNVLYKLAAIDAMHLSILVAYRFLFATAFISPITLLAG</sequence>
<organism evidence="2">
    <name type="scientific">Tanacetum cinerariifolium</name>
    <name type="common">Dalmatian daisy</name>
    <name type="synonym">Chrysanthemum cinerariifolium</name>
    <dbReference type="NCBI Taxonomy" id="118510"/>
    <lineage>
        <taxon>Eukaryota</taxon>
        <taxon>Viridiplantae</taxon>
        <taxon>Streptophyta</taxon>
        <taxon>Embryophyta</taxon>
        <taxon>Tracheophyta</taxon>
        <taxon>Spermatophyta</taxon>
        <taxon>Magnoliopsida</taxon>
        <taxon>eudicotyledons</taxon>
        <taxon>Gunneridae</taxon>
        <taxon>Pentapetalae</taxon>
        <taxon>asterids</taxon>
        <taxon>campanulids</taxon>
        <taxon>Asterales</taxon>
        <taxon>Asteraceae</taxon>
        <taxon>Asteroideae</taxon>
        <taxon>Anthemideae</taxon>
        <taxon>Anthemidinae</taxon>
        <taxon>Tanacetum</taxon>
    </lineage>
</organism>
<feature type="transmembrane region" description="Helical" evidence="1">
    <location>
        <begin position="132"/>
        <end position="154"/>
    </location>
</feature>
<reference evidence="2" key="1">
    <citation type="journal article" date="2019" name="Sci. Rep.">
        <title>Draft genome of Tanacetum cinerariifolium, the natural source of mosquito coil.</title>
        <authorList>
            <person name="Yamashiro T."/>
            <person name="Shiraishi A."/>
            <person name="Satake H."/>
            <person name="Nakayama K."/>
        </authorList>
    </citation>
    <scope>NUCLEOTIDE SEQUENCE</scope>
</reference>
<dbReference type="EMBL" id="BKCJ010300053">
    <property type="protein sequence ID" value="GEZ60913.1"/>
    <property type="molecule type" value="Genomic_DNA"/>
</dbReference>
<accession>A0A699IQB2</accession>
<keyword evidence="1" id="KW-1133">Transmembrane helix</keyword>
<dbReference type="AlphaFoldDB" id="A0A699IQB2"/>
<evidence type="ECO:0000256" key="1">
    <source>
        <dbReference type="SAM" id="Phobius"/>
    </source>
</evidence>
<gene>
    <name evidence="2" type="ORF">Tci_532886</name>
</gene>
<name>A0A699IQB2_TANCI</name>
<feature type="non-terminal residue" evidence="2">
    <location>
        <position position="155"/>
    </location>
</feature>
<keyword evidence="1" id="KW-0472">Membrane</keyword>